<dbReference type="AlphaFoldDB" id="A0A120F8S0"/>
<dbReference type="SUPFAM" id="SSF55729">
    <property type="entry name" value="Acyl-CoA N-acyltransferases (Nat)"/>
    <property type="match status" value="1"/>
</dbReference>
<reference evidence="2" key="1">
    <citation type="submission" date="2016-06" db="EMBL/GenBank/DDBJ databases">
        <authorList>
            <person name="Varghese N."/>
            <person name="Submissions Spin"/>
        </authorList>
    </citation>
    <scope>NUCLEOTIDE SEQUENCE [LARGE SCALE GENOMIC DNA]</scope>
    <source>
        <strain evidence="2">DSM 44983</strain>
    </source>
</reference>
<sequence>MIDTARELAGRAAVLAATDHHPFVRHALRLADEPRAWIRDGAVGWLLPTAENDRAAGGVVGAVDAAVELVAALVADGAIGPGRYLQLPRADRSLLVDRFAATRVDEWDFLWTTAAPSRQPGQERVVRLGPADHPALAALIDDAFPTSSSRPADPTVADWYGIRDGDRLVACGADRSRGDIGFLAGLTVARDRRGRGLGAALTAGMTRALLARYDHVALGVYADNLAALRLYRRLGFTGTLRRSSVWLG</sequence>
<keyword evidence="2" id="KW-1185">Reference proteome</keyword>
<protein>
    <submittedName>
        <fullName evidence="1">FR47-like protein</fullName>
    </submittedName>
</protein>
<dbReference type="GO" id="GO:0016747">
    <property type="term" value="F:acyltransferase activity, transferring groups other than amino-acyl groups"/>
    <property type="evidence" value="ECO:0007669"/>
    <property type="project" value="InterPro"/>
</dbReference>
<proteinExistence type="predicted"/>
<dbReference type="InterPro" id="IPR013653">
    <property type="entry name" value="GCN5-like_dom"/>
</dbReference>
<dbReference type="InterPro" id="IPR000182">
    <property type="entry name" value="GNAT_dom"/>
</dbReference>
<evidence type="ECO:0000313" key="1">
    <source>
        <dbReference type="EMBL" id="SCG81422.1"/>
    </source>
</evidence>
<accession>A0A120F8S0</accession>
<dbReference type="RefSeq" id="WP_067307859.1">
    <property type="nucleotide sequence ID" value="NZ_LRMV01000057.1"/>
</dbReference>
<dbReference type="Gene3D" id="3.40.630.30">
    <property type="match status" value="1"/>
</dbReference>
<evidence type="ECO:0000313" key="2">
    <source>
        <dbReference type="Proteomes" id="UP000198226"/>
    </source>
</evidence>
<dbReference type="Proteomes" id="UP000198226">
    <property type="component" value="Chromosome I"/>
</dbReference>
<organism evidence="1 2">
    <name type="scientific">Micromonospora rifamycinica</name>
    <dbReference type="NCBI Taxonomy" id="291594"/>
    <lineage>
        <taxon>Bacteria</taxon>
        <taxon>Bacillati</taxon>
        <taxon>Actinomycetota</taxon>
        <taxon>Actinomycetes</taxon>
        <taxon>Micromonosporales</taxon>
        <taxon>Micromonosporaceae</taxon>
        <taxon>Micromonospora</taxon>
    </lineage>
</organism>
<dbReference type="Pfam" id="PF08445">
    <property type="entry name" value="FR47"/>
    <property type="match status" value="1"/>
</dbReference>
<gene>
    <name evidence="1" type="ORF">GA0070623_5801</name>
</gene>
<dbReference type="CDD" id="cd04301">
    <property type="entry name" value="NAT_SF"/>
    <property type="match status" value="1"/>
</dbReference>
<dbReference type="PROSITE" id="PS51186">
    <property type="entry name" value="GNAT"/>
    <property type="match status" value="1"/>
</dbReference>
<dbReference type="InterPro" id="IPR016181">
    <property type="entry name" value="Acyl_CoA_acyltransferase"/>
</dbReference>
<dbReference type="EMBL" id="LT607752">
    <property type="protein sequence ID" value="SCG81422.1"/>
    <property type="molecule type" value="Genomic_DNA"/>
</dbReference>
<dbReference type="OrthoDB" id="3700890at2"/>
<name>A0A120F8S0_9ACTN</name>